<dbReference type="CDD" id="cd07185">
    <property type="entry name" value="OmpA_C-like"/>
    <property type="match status" value="1"/>
</dbReference>
<dbReference type="SUPFAM" id="SSF103088">
    <property type="entry name" value="OmpA-like"/>
    <property type="match status" value="1"/>
</dbReference>
<dbReference type="InterPro" id="IPR050330">
    <property type="entry name" value="Bact_OuterMem_StrucFunc"/>
</dbReference>
<evidence type="ECO:0000256" key="1">
    <source>
        <dbReference type="ARBA" id="ARBA00004442"/>
    </source>
</evidence>
<keyword evidence="6" id="KW-1185">Reference proteome</keyword>
<dbReference type="Gene3D" id="3.30.1330.60">
    <property type="entry name" value="OmpA-like domain"/>
    <property type="match status" value="1"/>
</dbReference>
<accession>A0A4V2FG45</accession>
<name>A0A4V2FG45_9BURK</name>
<proteinExistence type="predicted"/>
<dbReference type="AlphaFoldDB" id="A0A4V2FG45"/>
<dbReference type="Pfam" id="PF00691">
    <property type="entry name" value="OmpA"/>
    <property type="match status" value="1"/>
</dbReference>
<sequence>MHQSHAGKLTPAQIELLQHEGFTLTENGWELGLSEKVLFGVDEYVITPERQTPLLRLGRLLADAGISDLQINGHTDDTGSDDYNQRLSVRRATAVARVLDSVGYSQDQVRVKGFGKTMPIADNRTAAGRAENRRVAIVVSVE</sequence>
<dbReference type="EMBL" id="SGXM01000006">
    <property type="protein sequence ID" value="RZT35499.1"/>
    <property type="molecule type" value="Genomic_DNA"/>
</dbReference>
<gene>
    <name evidence="5" type="ORF">EV147_3950</name>
</gene>
<dbReference type="PANTHER" id="PTHR30329">
    <property type="entry name" value="STATOR ELEMENT OF FLAGELLAR MOTOR COMPLEX"/>
    <property type="match status" value="1"/>
</dbReference>
<dbReference type="InterPro" id="IPR006664">
    <property type="entry name" value="OMP_bac"/>
</dbReference>
<protein>
    <submittedName>
        <fullName evidence="5">Outer membrane protein OmpA-like peptidoglycan-associated protein</fullName>
    </submittedName>
</protein>
<comment type="caution">
    <text evidence="5">The sequence shown here is derived from an EMBL/GenBank/DDBJ whole genome shotgun (WGS) entry which is preliminary data.</text>
</comment>
<evidence type="ECO:0000313" key="6">
    <source>
        <dbReference type="Proteomes" id="UP000291078"/>
    </source>
</evidence>
<dbReference type="PRINTS" id="PR01021">
    <property type="entry name" value="OMPADOMAIN"/>
</dbReference>
<reference evidence="5 6" key="1">
    <citation type="journal article" date="2015" name="Stand. Genomic Sci.">
        <title>Genomic Encyclopedia of Bacterial and Archaeal Type Strains, Phase III: the genomes of soil and plant-associated and newly described type strains.</title>
        <authorList>
            <person name="Whitman W.B."/>
            <person name="Woyke T."/>
            <person name="Klenk H.P."/>
            <person name="Zhou Y."/>
            <person name="Lilburn T.G."/>
            <person name="Beck B.J."/>
            <person name="De Vos P."/>
            <person name="Vandamme P."/>
            <person name="Eisen J.A."/>
            <person name="Garrity G."/>
            <person name="Hugenholtz P."/>
            <person name="Kyrpides N.C."/>
        </authorList>
    </citation>
    <scope>NUCLEOTIDE SEQUENCE [LARGE SCALE GENOMIC DNA]</scope>
    <source>
        <strain evidence="5 6">ASC-9842</strain>
    </source>
</reference>
<dbReference type="PRINTS" id="PR01023">
    <property type="entry name" value="NAFLGMOTY"/>
</dbReference>
<evidence type="ECO:0000313" key="5">
    <source>
        <dbReference type="EMBL" id="RZT35499.1"/>
    </source>
</evidence>
<evidence type="ECO:0000256" key="2">
    <source>
        <dbReference type="ARBA" id="ARBA00023136"/>
    </source>
</evidence>
<dbReference type="PANTHER" id="PTHR30329:SF17">
    <property type="entry name" value="LIPOPROTEIN YFIB-RELATED"/>
    <property type="match status" value="1"/>
</dbReference>
<dbReference type="InterPro" id="IPR006665">
    <property type="entry name" value="OmpA-like"/>
</dbReference>
<organism evidence="5 6">
    <name type="scientific">Cupriavidus agavae</name>
    <dbReference type="NCBI Taxonomy" id="1001822"/>
    <lineage>
        <taxon>Bacteria</taxon>
        <taxon>Pseudomonadati</taxon>
        <taxon>Pseudomonadota</taxon>
        <taxon>Betaproteobacteria</taxon>
        <taxon>Burkholderiales</taxon>
        <taxon>Burkholderiaceae</taxon>
        <taxon>Cupriavidus</taxon>
    </lineage>
</organism>
<comment type="subcellular location">
    <subcellularLocation>
        <location evidence="1">Cell outer membrane</location>
    </subcellularLocation>
</comment>
<keyword evidence="2 3" id="KW-0472">Membrane</keyword>
<dbReference type="PROSITE" id="PS51123">
    <property type="entry name" value="OMPA_2"/>
    <property type="match status" value="1"/>
</dbReference>
<feature type="domain" description="OmpA-like" evidence="4">
    <location>
        <begin position="27"/>
        <end position="142"/>
    </location>
</feature>
<evidence type="ECO:0000256" key="3">
    <source>
        <dbReference type="PROSITE-ProRule" id="PRU00473"/>
    </source>
</evidence>
<dbReference type="InterPro" id="IPR036737">
    <property type="entry name" value="OmpA-like_sf"/>
</dbReference>
<dbReference type="Proteomes" id="UP000291078">
    <property type="component" value="Unassembled WGS sequence"/>
</dbReference>
<evidence type="ECO:0000259" key="4">
    <source>
        <dbReference type="PROSITE" id="PS51123"/>
    </source>
</evidence>
<dbReference type="GO" id="GO:0009279">
    <property type="term" value="C:cell outer membrane"/>
    <property type="evidence" value="ECO:0007669"/>
    <property type="project" value="UniProtKB-SubCell"/>
</dbReference>